<dbReference type="EMBL" id="MN740558">
    <property type="protein sequence ID" value="QHU33525.1"/>
    <property type="molecule type" value="Genomic_DNA"/>
</dbReference>
<reference evidence="2" key="1">
    <citation type="journal article" date="2020" name="Nature">
        <title>Giant virus diversity and host interactions through global metagenomics.</title>
        <authorList>
            <person name="Schulz F."/>
            <person name="Roux S."/>
            <person name="Paez-Espino D."/>
            <person name="Jungbluth S."/>
            <person name="Walsh D.A."/>
            <person name="Denef V.J."/>
            <person name="McMahon K.D."/>
            <person name="Konstantinidis K.T."/>
            <person name="Eloe-Fadrosh E.A."/>
            <person name="Kyrpides N.C."/>
            <person name="Woyke T."/>
        </authorList>
    </citation>
    <scope>NUCLEOTIDE SEQUENCE</scope>
    <source>
        <strain evidence="2">GVMAG-S-1016704-121</strain>
    </source>
</reference>
<evidence type="ECO:0000313" key="2">
    <source>
        <dbReference type="EMBL" id="QHU33525.1"/>
    </source>
</evidence>
<protein>
    <submittedName>
        <fullName evidence="2">Uncharacterized protein</fullName>
    </submittedName>
</protein>
<accession>A0A6C0LU38</accession>
<dbReference type="AlphaFoldDB" id="A0A6C0LU38"/>
<keyword evidence="1" id="KW-1133">Transmembrane helix</keyword>
<organism evidence="2">
    <name type="scientific">viral metagenome</name>
    <dbReference type="NCBI Taxonomy" id="1070528"/>
    <lineage>
        <taxon>unclassified sequences</taxon>
        <taxon>metagenomes</taxon>
        <taxon>organismal metagenomes</taxon>
    </lineage>
</organism>
<proteinExistence type="predicted"/>
<name>A0A6C0LU38_9ZZZZ</name>
<evidence type="ECO:0000256" key="1">
    <source>
        <dbReference type="SAM" id="Phobius"/>
    </source>
</evidence>
<sequence length="71" mass="8092">MVDKIGNMSVGAFVAIMVTTAVILIASLLMLTRRRKSSYVRFFDEPNKTHIPFTGLVPGPHREYDNTYRTF</sequence>
<feature type="transmembrane region" description="Helical" evidence="1">
    <location>
        <begin position="12"/>
        <end position="31"/>
    </location>
</feature>
<keyword evidence="1" id="KW-0812">Transmembrane</keyword>
<keyword evidence="1" id="KW-0472">Membrane</keyword>